<evidence type="ECO:0000256" key="3">
    <source>
        <dbReference type="ARBA" id="ARBA00022729"/>
    </source>
</evidence>
<comment type="similarity">
    <text evidence="5">Belongs to the FlgI family.</text>
</comment>
<dbReference type="GO" id="GO:0071973">
    <property type="term" value="P:bacterial-type flagellum-dependent cell motility"/>
    <property type="evidence" value="ECO:0007669"/>
    <property type="project" value="InterPro"/>
</dbReference>
<reference evidence="7" key="1">
    <citation type="submission" date="2021-01" db="EMBL/GenBank/DDBJ databases">
        <title>Genomic Encyclopedia of Type Strains, Phase IV (KMG-IV): sequencing the most valuable type-strain genomes for metagenomic binning, comparative biology and taxonomic classification.</title>
        <authorList>
            <person name="Goeker M."/>
        </authorList>
    </citation>
    <scope>NUCLEOTIDE SEQUENCE</scope>
    <source>
        <strain evidence="7">DSM 23230</strain>
    </source>
</reference>
<evidence type="ECO:0000256" key="6">
    <source>
        <dbReference type="SAM" id="MobiDB-lite"/>
    </source>
</evidence>
<comment type="caution">
    <text evidence="7">The sequence shown here is derived from an EMBL/GenBank/DDBJ whole genome shotgun (WGS) entry which is preliminary data.</text>
</comment>
<keyword evidence="8" id="KW-1185">Reference proteome</keyword>
<evidence type="ECO:0000313" key="7">
    <source>
        <dbReference type="EMBL" id="MBM7556997.1"/>
    </source>
</evidence>
<feature type="region of interest" description="Disordered" evidence="6">
    <location>
        <begin position="315"/>
        <end position="335"/>
    </location>
</feature>
<dbReference type="EMBL" id="JAFBDQ010000008">
    <property type="protein sequence ID" value="MBM7556997.1"/>
    <property type="molecule type" value="Genomic_DNA"/>
</dbReference>
<dbReference type="PANTHER" id="PTHR30381:SF0">
    <property type="entry name" value="FLAGELLAR P-RING PROTEIN"/>
    <property type="match status" value="1"/>
</dbReference>
<proteinExistence type="inferred from homology"/>
<dbReference type="PRINTS" id="PR01010">
    <property type="entry name" value="FLGPRINGFLGI"/>
</dbReference>
<dbReference type="InterPro" id="IPR001782">
    <property type="entry name" value="Flag_FlgI"/>
</dbReference>
<comment type="subcellular location">
    <subcellularLocation>
        <location evidence="2 5">Bacterial flagellum basal body</location>
    </subcellularLocation>
</comment>
<comment type="function">
    <text evidence="1 5">Assembles around the rod to form the L-ring and probably protects the motor/basal body from shearing forces during rotation.</text>
</comment>
<keyword evidence="3 5" id="KW-0732">Signal</keyword>
<protein>
    <recommendedName>
        <fullName evidence="5">Flagellar P-ring protein</fullName>
    </recommendedName>
    <alternativeName>
        <fullName evidence="5">Basal body P-ring protein</fullName>
    </alternativeName>
</protein>
<evidence type="ECO:0000256" key="4">
    <source>
        <dbReference type="ARBA" id="ARBA00023143"/>
    </source>
</evidence>
<feature type="chain" id="PRO_5038203422" description="Flagellar P-ring protein" evidence="5">
    <location>
        <begin position="24"/>
        <end position="387"/>
    </location>
</feature>
<keyword evidence="7" id="KW-0282">Flagellum</keyword>
<keyword evidence="7" id="KW-0969">Cilium</keyword>
<dbReference type="AlphaFoldDB" id="A0A938XWM5"/>
<keyword evidence="7" id="KW-0966">Cell projection</keyword>
<dbReference type="GO" id="GO:0009428">
    <property type="term" value="C:bacterial-type flagellum basal body, distal rod, P ring"/>
    <property type="evidence" value="ECO:0007669"/>
    <property type="project" value="InterPro"/>
</dbReference>
<keyword evidence="4 5" id="KW-0975">Bacterial flagellum</keyword>
<dbReference type="HAMAP" id="MF_00416">
    <property type="entry name" value="FlgI"/>
    <property type="match status" value="1"/>
</dbReference>
<evidence type="ECO:0000256" key="2">
    <source>
        <dbReference type="ARBA" id="ARBA00004117"/>
    </source>
</evidence>
<dbReference type="GO" id="GO:0030288">
    <property type="term" value="C:outer membrane-bounded periplasmic space"/>
    <property type="evidence" value="ECO:0007669"/>
    <property type="project" value="InterPro"/>
</dbReference>
<dbReference type="NCBIfam" id="NF003676">
    <property type="entry name" value="PRK05303.1"/>
    <property type="match status" value="1"/>
</dbReference>
<gene>
    <name evidence="5" type="primary">flgI</name>
    <name evidence="7" type="ORF">JOC47_001851</name>
</gene>
<organism evidence="7 8">
    <name type="scientific">Halanaerobacter jeridensis</name>
    <dbReference type="NCBI Taxonomy" id="706427"/>
    <lineage>
        <taxon>Bacteria</taxon>
        <taxon>Bacillati</taxon>
        <taxon>Bacillota</taxon>
        <taxon>Clostridia</taxon>
        <taxon>Halanaerobiales</taxon>
        <taxon>Halobacteroidaceae</taxon>
        <taxon>Halanaerobacter</taxon>
    </lineage>
</organism>
<name>A0A938XWM5_9FIRM</name>
<comment type="subunit">
    <text evidence="5">The basal body constitutes a major portion of the flagellar organelle and consists of four rings (L,P,S, and M) mounted on a central rod.</text>
</comment>
<evidence type="ECO:0000256" key="5">
    <source>
        <dbReference type="HAMAP-Rule" id="MF_00416"/>
    </source>
</evidence>
<dbReference type="PANTHER" id="PTHR30381">
    <property type="entry name" value="FLAGELLAR P-RING PERIPLASMIC PROTEIN FLGI"/>
    <property type="match status" value="1"/>
</dbReference>
<dbReference type="Pfam" id="PF02119">
    <property type="entry name" value="FlgI"/>
    <property type="match status" value="1"/>
</dbReference>
<evidence type="ECO:0000256" key="1">
    <source>
        <dbReference type="ARBA" id="ARBA00002591"/>
    </source>
</evidence>
<feature type="signal peptide" evidence="5">
    <location>
        <begin position="1"/>
        <end position="23"/>
    </location>
</feature>
<sequence precursor="true">MKKLIKTIVMIVLVVMFSNTALALTPSQSTSNDPLVRVKDITRVKGVRSNQLIGYGIVVGLAGTGDGAGNEFTIRSVSNMLQKFGVDVEPQNMSLDNVAAVMVTAKLPPFAQSGDKIDVTLSSLGNADTLQGGTLLMTPLEGPSGDRVYAVAQGPVSIGGFNAGQGGNEVRQNHPTVGRIPNGALIERTVPNQFSNHNRVSLVLNEPNFTTAENIAKVINSHFGYSPEGDKYAKAIDAGQVEVKVPDHYDKRKVEFVSRLGKLNVRPDTKAKVVINERTGTIVMGHNVRLSKVSVSHGNLTVTIATENEVVQPNQQGEENNQQPQQVQNQDVNVEEEQDRLAVLPKGSNISDVVKALNKVGAKPRDIISILQSIKQSGALHADLEIM</sequence>
<dbReference type="RefSeq" id="WP_204701760.1">
    <property type="nucleotide sequence ID" value="NZ_JAFBDQ010000008.1"/>
</dbReference>
<dbReference type="GO" id="GO:0005198">
    <property type="term" value="F:structural molecule activity"/>
    <property type="evidence" value="ECO:0007669"/>
    <property type="project" value="InterPro"/>
</dbReference>
<accession>A0A938XWM5</accession>
<feature type="compositionally biased region" description="Low complexity" evidence="6">
    <location>
        <begin position="315"/>
        <end position="332"/>
    </location>
</feature>
<evidence type="ECO:0000313" key="8">
    <source>
        <dbReference type="Proteomes" id="UP000774000"/>
    </source>
</evidence>
<dbReference type="Proteomes" id="UP000774000">
    <property type="component" value="Unassembled WGS sequence"/>
</dbReference>